<feature type="compositionally biased region" description="Basic and acidic residues" evidence="1">
    <location>
        <begin position="35"/>
        <end position="50"/>
    </location>
</feature>
<organism evidence="2 3">
    <name type="scientific">Actinomadura keratinilytica</name>
    <dbReference type="NCBI Taxonomy" id="547461"/>
    <lineage>
        <taxon>Bacteria</taxon>
        <taxon>Bacillati</taxon>
        <taxon>Actinomycetota</taxon>
        <taxon>Actinomycetes</taxon>
        <taxon>Streptosporangiales</taxon>
        <taxon>Thermomonosporaceae</taxon>
        <taxon>Actinomadura</taxon>
    </lineage>
</organism>
<accession>A0ABP6UGM2</accession>
<evidence type="ECO:0000313" key="2">
    <source>
        <dbReference type="EMBL" id="GAA3507789.1"/>
    </source>
</evidence>
<evidence type="ECO:0000313" key="3">
    <source>
        <dbReference type="Proteomes" id="UP001500266"/>
    </source>
</evidence>
<dbReference type="EMBL" id="BAABDO010000174">
    <property type="protein sequence ID" value="GAA3507789.1"/>
    <property type="molecule type" value="Genomic_DNA"/>
</dbReference>
<feature type="compositionally biased region" description="Basic and acidic residues" evidence="1">
    <location>
        <begin position="10"/>
        <end position="19"/>
    </location>
</feature>
<dbReference type="RefSeq" id="WP_345025225.1">
    <property type="nucleotide sequence ID" value="NZ_BAABDO010000174.1"/>
</dbReference>
<reference evidence="3" key="1">
    <citation type="journal article" date="2019" name="Int. J. Syst. Evol. Microbiol.">
        <title>The Global Catalogue of Microorganisms (GCM) 10K type strain sequencing project: providing services to taxonomists for standard genome sequencing and annotation.</title>
        <authorList>
            <consortium name="The Broad Institute Genomics Platform"/>
            <consortium name="The Broad Institute Genome Sequencing Center for Infectious Disease"/>
            <person name="Wu L."/>
            <person name="Ma J."/>
        </authorList>
    </citation>
    <scope>NUCLEOTIDE SEQUENCE [LARGE SCALE GENOMIC DNA]</scope>
    <source>
        <strain evidence="3">JCM 17316</strain>
    </source>
</reference>
<name>A0ABP6UGM2_9ACTN</name>
<feature type="region of interest" description="Disordered" evidence="1">
    <location>
        <begin position="1"/>
        <end position="50"/>
    </location>
</feature>
<protein>
    <submittedName>
        <fullName evidence="2">Uncharacterized protein</fullName>
    </submittedName>
</protein>
<gene>
    <name evidence="2" type="ORF">GCM10022416_60790</name>
</gene>
<dbReference type="Proteomes" id="UP001500266">
    <property type="component" value="Unassembled WGS sequence"/>
</dbReference>
<comment type="caution">
    <text evidence="2">The sequence shown here is derived from an EMBL/GenBank/DDBJ whole genome shotgun (WGS) entry which is preliminary data.</text>
</comment>
<keyword evidence="3" id="KW-1185">Reference proteome</keyword>
<evidence type="ECO:0000256" key="1">
    <source>
        <dbReference type="SAM" id="MobiDB-lite"/>
    </source>
</evidence>
<proteinExistence type="predicted"/>
<sequence>MGMHGGGNTRDGHKPEDQHGTFVDPNKQPSKGKRAKDDQDKDRGKGGKSR</sequence>